<dbReference type="Pfam" id="PF19700">
    <property type="entry name" value="DUF6198"/>
    <property type="match status" value="1"/>
</dbReference>
<evidence type="ECO:0000313" key="2">
    <source>
        <dbReference type="EMBL" id="SKB05325.1"/>
    </source>
</evidence>
<feature type="transmembrane region" description="Helical" evidence="1">
    <location>
        <begin position="107"/>
        <end position="129"/>
    </location>
</feature>
<keyword evidence="3" id="KW-1185">Reference proteome</keyword>
<dbReference type="PANTHER" id="PTHR40078:SF1">
    <property type="entry name" value="INTEGRAL MEMBRANE PROTEIN"/>
    <property type="match status" value="1"/>
</dbReference>
<name>A0A1T4YVP5_9BACL</name>
<keyword evidence="1" id="KW-1133">Transmembrane helix</keyword>
<evidence type="ECO:0000313" key="3">
    <source>
        <dbReference type="Proteomes" id="UP000190042"/>
    </source>
</evidence>
<gene>
    <name evidence="2" type="ORF">SAMN04244570_3617</name>
</gene>
<evidence type="ECO:0000256" key="1">
    <source>
        <dbReference type="SAM" id="Phobius"/>
    </source>
</evidence>
<dbReference type="AlphaFoldDB" id="A0A1T4YVP5"/>
<accession>A0A1T4YVP5</accession>
<dbReference type="Proteomes" id="UP000190042">
    <property type="component" value="Unassembled WGS sequence"/>
</dbReference>
<feature type="transmembrane region" description="Helical" evidence="1">
    <location>
        <begin position="182"/>
        <end position="201"/>
    </location>
</feature>
<proteinExistence type="predicted"/>
<protein>
    <submittedName>
        <fullName evidence="2">Uncharacterized membrane protein YczE</fullName>
    </submittedName>
</protein>
<keyword evidence="1" id="KW-0472">Membrane</keyword>
<dbReference type="InterPro" id="IPR038750">
    <property type="entry name" value="YczE/YyaS-like"/>
</dbReference>
<dbReference type="PANTHER" id="PTHR40078">
    <property type="entry name" value="INTEGRAL MEMBRANE PROTEIN-RELATED"/>
    <property type="match status" value="1"/>
</dbReference>
<keyword evidence="1" id="KW-0812">Transmembrane</keyword>
<sequence>MKTIMKRVILYIIGLFLLSLGVSFSIQANLGVSPVSSLAYALSLTAGLSIGITTILANILFVALQVILKKRIELRELFLQLLVALLFGFFMDATLLLVQLFPNPEILLTRFAFLVISLFIISAGLVAYFTAKLPLMPYDALTYVISERFDLKFSKAKITSDLLNVGIAGAVCLVFIQSLGSIGIGTILAAYYIGKILGFMMPRFKQPLHKWIYRGVKEVNHEDGVPMKPIKSKL</sequence>
<feature type="transmembrane region" description="Helical" evidence="1">
    <location>
        <begin position="78"/>
        <end position="101"/>
    </location>
</feature>
<organism evidence="2 3">
    <name type="scientific">Sporosarcina newyorkensis</name>
    <dbReference type="NCBI Taxonomy" id="759851"/>
    <lineage>
        <taxon>Bacteria</taxon>
        <taxon>Bacillati</taxon>
        <taxon>Bacillota</taxon>
        <taxon>Bacilli</taxon>
        <taxon>Bacillales</taxon>
        <taxon>Caryophanaceae</taxon>
        <taxon>Sporosarcina</taxon>
    </lineage>
</organism>
<reference evidence="3" key="1">
    <citation type="submission" date="2017-02" db="EMBL/GenBank/DDBJ databases">
        <authorList>
            <person name="Varghese N."/>
            <person name="Submissions S."/>
        </authorList>
    </citation>
    <scope>NUCLEOTIDE SEQUENCE [LARGE SCALE GENOMIC DNA]</scope>
    <source>
        <strain evidence="3">DSM 23966</strain>
    </source>
</reference>
<feature type="transmembrane region" description="Helical" evidence="1">
    <location>
        <begin position="38"/>
        <end position="66"/>
    </location>
</feature>
<dbReference type="EMBL" id="FUYJ01000009">
    <property type="protein sequence ID" value="SKB05325.1"/>
    <property type="molecule type" value="Genomic_DNA"/>
</dbReference>